<keyword evidence="2 4" id="KW-0732">Signal</keyword>
<dbReference type="InterPro" id="IPR029058">
    <property type="entry name" value="AB_hydrolase_fold"/>
</dbReference>
<dbReference type="PANTHER" id="PTHR43903">
    <property type="entry name" value="NEUROLIGIN"/>
    <property type="match status" value="1"/>
</dbReference>
<comment type="caution">
    <text evidence="6">The sequence shown here is derived from an EMBL/GenBank/DDBJ whole genome shotgun (WGS) entry which is preliminary data.</text>
</comment>
<feature type="non-terminal residue" evidence="6">
    <location>
        <position position="1"/>
    </location>
</feature>
<feature type="non-terminal residue" evidence="6">
    <location>
        <position position="528"/>
    </location>
</feature>
<protein>
    <recommendedName>
        <fullName evidence="4">Carboxylic ester hydrolase</fullName>
        <ecNumber evidence="4">3.1.1.-</ecNumber>
    </recommendedName>
</protein>
<evidence type="ECO:0000259" key="5">
    <source>
        <dbReference type="Pfam" id="PF00135"/>
    </source>
</evidence>
<keyword evidence="3 4" id="KW-0378">Hydrolase</keyword>
<evidence type="ECO:0000256" key="3">
    <source>
        <dbReference type="ARBA" id="ARBA00022801"/>
    </source>
</evidence>
<gene>
    <name evidence="6" type="ORF">BaRGS_00008422</name>
</gene>
<evidence type="ECO:0000256" key="4">
    <source>
        <dbReference type="RuleBase" id="RU361235"/>
    </source>
</evidence>
<dbReference type="InterPro" id="IPR019819">
    <property type="entry name" value="Carboxylesterase_B_CS"/>
</dbReference>
<keyword evidence="7" id="KW-1185">Reference proteome</keyword>
<organism evidence="6 7">
    <name type="scientific">Batillaria attramentaria</name>
    <dbReference type="NCBI Taxonomy" id="370345"/>
    <lineage>
        <taxon>Eukaryota</taxon>
        <taxon>Metazoa</taxon>
        <taxon>Spiralia</taxon>
        <taxon>Lophotrochozoa</taxon>
        <taxon>Mollusca</taxon>
        <taxon>Gastropoda</taxon>
        <taxon>Caenogastropoda</taxon>
        <taxon>Sorbeoconcha</taxon>
        <taxon>Cerithioidea</taxon>
        <taxon>Batillariidae</taxon>
        <taxon>Batillaria</taxon>
    </lineage>
</organism>
<reference evidence="6 7" key="1">
    <citation type="journal article" date="2023" name="Sci. Data">
        <title>Genome assembly of the Korean intertidal mud-creeper Batillaria attramentaria.</title>
        <authorList>
            <person name="Patra A.K."/>
            <person name="Ho P.T."/>
            <person name="Jun S."/>
            <person name="Lee S.J."/>
            <person name="Kim Y."/>
            <person name="Won Y.J."/>
        </authorList>
    </citation>
    <scope>NUCLEOTIDE SEQUENCE [LARGE SCALE GENOMIC DNA]</scope>
    <source>
        <strain evidence="6">Wonlab-2016</strain>
    </source>
</reference>
<evidence type="ECO:0000313" key="6">
    <source>
        <dbReference type="EMBL" id="KAK7500199.1"/>
    </source>
</evidence>
<dbReference type="GO" id="GO:0016787">
    <property type="term" value="F:hydrolase activity"/>
    <property type="evidence" value="ECO:0007669"/>
    <property type="project" value="UniProtKB-KW"/>
</dbReference>
<dbReference type="Gene3D" id="3.40.50.1820">
    <property type="entry name" value="alpha/beta hydrolase"/>
    <property type="match status" value="1"/>
</dbReference>
<dbReference type="InterPro" id="IPR051093">
    <property type="entry name" value="Neuroligin/BSAL"/>
</dbReference>
<feature type="domain" description="Carboxylesterase type B" evidence="5">
    <location>
        <begin position="27"/>
        <end position="528"/>
    </location>
</feature>
<name>A0ABD0LMG3_9CAEN</name>
<dbReference type="InterPro" id="IPR019826">
    <property type="entry name" value="Carboxylesterase_B_AS"/>
</dbReference>
<evidence type="ECO:0000313" key="7">
    <source>
        <dbReference type="Proteomes" id="UP001519460"/>
    </source>
</evidence>
<dbReference type="Proteomes" id="UP001519460">
    <property type="component" value="Unassembled WGS sequence"/>
</dbReference>
<dbReference type="PROSITE" id="PS00122">
    <property type="entry name" value="CARBOXYLESTERASE_B_1"/>
    <property type="match status" value="1"/>
</dbReference>
<feature type="chain" id="PRO_5044527945" description="Carboxylic ester hydrolase" evidence="4">
    <location>
        <begin position="27"/>
        <end position="528"/>
    </location>
</feature>
<sequence>PNMAVTCTAILALLPWAVVTWSAAHAQPVVQLGNSSVYGLEEQVGNSTVWKFLGIRFARPPTGPLRFSKPHPATLPEGTVNATSYGPACLALPVPLIALVVPSDEDCLFLNVFVPRITDNSSDSDNRSSGDGEVVESLPVMVWIYGGAFVFGSTQVHPGQVLAAEGEVIVVTVNYRLGALGFLSTGDNSSRGNYGLWDQQLALKWVKDNIRHFGGDDTRITLFGESAGAVSVGYHTVSTHSASLFHRAILQSGTHTAPWGRVWGDPLDIAFRLARAVGCAPADTTTSSVSTETLVACLRGKPVSDIVIASNNVSYTNNAADDFFNFVWLPVEDGDFIAPDNDDDNTFHGEIMAGVTNYEGGFLAVELPRQAVGHPDLEIKEREYFRDSLLPSLVRKAFRDIAAHAQPEHVEKAADLLDCTYRHYGSNSTYTAERDLEELTGDYAFYHNTVLYMDNKPTLKPGYLYYFNHYPAGAFNGDRGVMHGLDVPFTFGLPQDMLDEYGYTSVDHVDVKLSADWMTLLTNFAKTG</sequence>
<comment type="similarity">
    <text evidence="1 4">Belongs to the type-B carboxylesterase/lipase family.</text>
</comment>
<dbReference type="EMBL" id="JACVVK020000038">
    <property type="protein sequence ID" value="KAK7500199.1"/>
    <property type="molecule type" value="Genomic_DNA"/>
</dbReference>
<dbReference type="Pfam" id="PF00135">
    <property type="entry name" value="COesterase"/>
    <property type="match status" value="1"/>
</dbReference>
<dbReference type="SUPFAM" id="SSF53474">
    <property type="entry name" value="alpha/beta-Hydrolases"/>
    <property type="match status" value="1"/>
</dbReference>
<evidence type="ECO:0000256" key="1">
    <source>
        <dbReference type="ARBA" id="ARBA00005964"/>
    </source>
</evidence>
<feature type="signal peptide" evidence="4">
    <location>
        <begin position="1"/>
        <end position="26"/>
    </location>
</feature>
<accession>A0ABD0LMG3</accession>
<dbReference type="InterPro" id="IPR002018">
    <property type="entry name" value="CarbesteraseB"/>
</dbReference>
<dbReference type="AlphaFoldDB" id="A0ABD0LMG3"/>
<dbReference type="EC" id="3.1.1.-" evidence="4"/>
<evidence type="ECO:0000256" key="2">
    <source>
        <dbReference type="ARBA" id="ARBA00022729"/>
    </source>
</evidence>
<dbReference type="PROSITE" id="PS00941">
    <property type="entry name" value="CARBOXYLESTERASE_B_2"/>
    <property type="match status" value="1"/>
</dbReference>
<proteinExistence type="inferred from homology"/>